<dbReference type="InterPro" id="IPR051202">
    <property type="entry name" value="Peptidase_C40"/>
</dbReference>
<comment type="similarity">
    <text evidence="1">Belongs to the peptidase C40 family.</text>
</comment>
<sequence length="160" mass="17649">MSKNPLLHRHVVRALIIALTVLTAAFVAPANQAQASPYGVSARVGAVAVTYTAKERGRPYRMGGTTPARGFDCSGLVTYVYKTRLHRNIPRTADAQYRATLRISKKSMRPGDLVFFLSGGRAYHVGVYAGHNKMWHAARPGTRVKLVTIWTTQWVGGRVR</sequence>
<dbReference type="GO" id="GO:0008234">
    <property type="term" value="F:cysteine-type peptidase activity"/>
    <property type="evidence" value="ECO:0007669"/>
    <property type="project" value="UniProtKB-KW"/>
</dbReference>
<dbReference type="PANTHER" id="PTHR47053">
    <property type="entry name" value="MUREIN DD-ENDOPEPTIDASE MEPH-RELATED"/>
    <property type="match status" value="1"/>
</dbReference>
<keyword evidence="5" id="KW-0732">Signal</keyword>
<feature type="chain" id="PRO_5043772833" evidence="5">
    <location>
        <begin position="31"/>
        <end position="160"/>
    </location>
</feature>
<dbReference type="Gene3D" id="3.90.1720.10">
    <property type="entry name" value="endopeptidase domain like (from Nostoc punctiforme)"/>
    <property type="match status" value="1"/>
</dbReference>
<dbReference type="PROSITE" id="PS51935">
    <property type="entry name" value="NLPC_P60"/>
    <property type="match status" value="1"/>
</dbReference>
<keyword evidence="4" id="KW-0788">Thiol protease</keyword>
<dbReference type="PANTHER" id="PTHR47053:SF1">
    <property type="entry name" value="MUREIN DD-ENDOPEPTIDASE MEPH-RELATED"/>
    <property type="match status" value="1"/>
</dbReference>
<keyword evidence="3" id="KW-0378">Hydrolase</keyword>
<proteinExistence type="inferred from homology"/>
<evidence type="ECO:0000256" key="3">
    <source>
        <dbReference type="ARBA" id="ARBA00022801"/>
    </source>
</evidence>
<dbReference type="GO" id="GO:0006508">
    <property type="term" value="P:proteolysis"/>
    <property type="evidence" value="ECO:0007669"/>
    <property type="project" value="UniProtKB-KW"/>
</dbReference>
<evidence type="ECO:0000256" key="2">
    <source>
        <dbReference type="ARBA" id="ARBA00022670"/>
    </source>
</evidence>
<keyword evidence="2" id="KW-0645">Protease</keyword>
<evidence type="ECO:0000259" key="6">
    <source>
        <dbReference type="PROSITE" id="PS51935"/>
    </source>
</evidence>
<evidence type="ECO:0000256" key="4">
    <source>
        <dbReference type="ARBA" id="ARBA00022807"/>
    </source>
</evidence>
<feature type="signal peptide" evidence="5">
    <location>
        <begin position="1"/>
        <end position="30"/>
    </location>
</feature>
<reference evidence="7" key="1">
    <citation type="submission" date="2024-05" db="EMBL/GenBank/DDBJ databases">
        <authorList>
            <person name="Kim S."/>
            <person name="Heo J."/>
            <person name="Choi H."/>
            <person name="Choi Y."/>
            <person name="Kwon S.-W."/>
            <person name="Kim Y."/>
        </authorList>
    </citation>
    <scope>NUCLEOTIDE SEQUENCE</scope>
    <source>
        <strain evidence="7">KACC 23699</strain>
    </source>
</reference>
<gene>
    <name evidence="7" type="ORF">ABEG17_16585</name>
</gene>
<dbReference type="RefSeq" id="WP_406830590.1">
    <property type="nucleotide sequence ID" value="NZ_CP157483.1"/>
</dbReference>
<evidence type="ECO:0000313" key="7">
    <source>
        <dbReference type="EMBL" id="XBO43161.1"/>
    </source>
</evidence>
<feature type="domain" description="NlpC/P60" evidence="6">
    <location>
        <begin position="42"/>
        <end position="160"/>
    </location>
</feature>
<dbReference type="EMBL" id="CP157483">
    <property type="protein sequence ID" value="XBO43161.1"/>
    <property type="molecule type" value="Genomic_DNA"/>
</dbReference>
<dbReference type="InterPro" id="IPR000064">
    <property type="entry name" value="NLP_P60_dom"/>
</dbReference>
<protein>
    <submittedName>
        <fullName evidence="7">C40 family peptidase</fullName>
    </submittedName>
</protein>
<accession>A0AAU7JSJ2</accession>
<organism evidence="7">
    <name type="scientific">Pedococcus sp. KACC 23699</name>
    <dbReference type="NCBI Taxonomy" id="3149228"/>
    <lineage>
        <taxon>Bacteria</taxon>
        <taxon>Bacillati</taxon>
        <taxon>Actinomycetota</taxon>
        <taxon>Actinomycetes</taxon>
        <taxon>Micrococcales</taxon>
        <taxon>Intrasporangiaceae</taxon>
        <taxon>Pedococcus</taxon>
    </lineage>
</organism>
<dbReference type="AlphaFoldDB" id="A0AAU7JSJ2"/>
<name>A0AAU7JSJ2_9MICO</name>
<dbReference type="InterPro" id="IPR038765">
    <property type="entry name" value="Papain-like_cys_pep_sf"/>
</dbReference>
<evidence type="ECO:0000256" key="5">
    <source>
        <dbReference type="SAM" id="SignalP"/>
    </source>
</evidence>
<dbReference type="SUPFAM" id="SSF54001">
    <property type="entry name" value="Cysteine proteinases"/>
    <property type="match status" value="1"/>
</dbReference>
<dbReference type="Pfam" id="PF00877">
    <property type="entry name" value="NLPC_P60"/>
    <property type="match status" value="1"/>
</dbReference>
<evidence type="ECO:0000256" key="1">
    <source>
        <dbReference type="ARBA" id="ARBA00007074"/>
    </source>
</evidence>